<dbReference type="EMBL" id="MU006325">
    <property type="protein sequence ID" value="KAF2847450.1"/>
    <property type="molecule type" value="Genomic_DNA"/>
</dbReference>
<dbReference type="PANTHER" id="PTHR48081">
    <property type="entry name" value="AB HYDROLASE SUPERFAMILY PROTEIN C4A8.06C"/>
    <property type="match status" value="1"/>
</dbReference>
<dbReference type="Pfam" id="PF07859">
    <property type="entry name" value="Abhydrolase_3"/>
    <property type="match status" value="1"/>
</dbReference>
<protein>
    <submittedName>
        <fullName evidence="3">Alpha/beta-hydrolase</fullName>
    </submittedName>
</protein>
<dbReference type="AlphaFoldDB" id="A0A6A7AVZ5"/>
<organism evidence="3 4">
    <name type="scientific">Plenodomus tracheiphilus IPT5</name>
    <dbReference type="NCBI Taxonomy" id="1408161"/>
    <lineage>
        <taxon>Eukaryota</taxon>
        <taxon>Fungi</taxon>
        <taxon>Dikarya</taxon>
        <taxon>Ascomycota</taxon>
        <taxon>Pezizomycotina</taxon>
        <taxon>Dothideomycetes</taxon>
        <taxon>Pleosporomycetidae</taxon>
        <taxon>Pleosporales</taxon>
        <taxon>Pleosporineae</taxon>
        <taxon>Leptosphaeriaceae</taxon>
        <taxon>Plenodomus</taxon>
    </lineage>
</organism>
<feature type="domain" description="Alpha/beta hydrolase fold-3" evidence="2">
    <location>
        <begin position="128"/>
        <end position="347"/>
    </location>
</feature>
<gene>
    <name evidence="3" type="ORF">T440DRAFT_470967</name>
</gene>
<dbReference type="Proteomes" id="UP000799423">
    <property type="component" value="Unassembled WGS sequence"/>
</dbReference>
<dbReference type="SUPFAM" id="SSF53474">
    <property type="entry name" value="alpha/beta-Hydrolases"/>
    <property type="match status" value="1"/>
</dbReference>
<dbReference type="InterPro" id="IPR050300">
    <property type="entry name" value="GDXG_lipolytic_enzyme"/>
</dbReference>
<name>A0A6A7AVZ5_9PLEO</name>
<dbReference type="InterPro" id="IPR013094">
    <property type="entry name" value="AB_hydrolase_3"/>
</dbReference>
<evidence type="ECO:0000313" key="4">
    <source>
        <dbReference type="Proteomes" id="UP000799423"/>
    </source>
</evidence>
<keyword evidence="4" id="KW-1185">Reference proteome</keyword>
<keyword evidence="1 3" id="KW-0378">Hydrolase</keyword>
<evidence type="ECO:0000313" key="3">
    <source>
        <dbReference type="EMBL" id="KAF2847450.1"/>
    </source>
</evidence>
<dbReference type="PANTHER" id="PTHR48081:SF8">
    <property type="entry name" value="ALPHA_BETA HYDROLASE FOLD-3 DOMAIN-CONTAINING PROTEIN-RELATED"/>
    <property type="match status" value="1"/>
</dbReference>
<sequence>MALLTQQPIKGVYLLGALGFEIARLPLALVKNLASFGRAHPEWSFRQTLGVHAIAAFIRHVATIQQATPLPLEPGAEGERFVLVKPASSDAYKGPLRSNADVEPVEIGATWYPAPLIAGSERSNVCVVLHMHGGAFVVGDGRTQGTGYMAKTILKQTSATHVFCPQYRLSTLPASKTSNPFPAALQDGLTAYLYLINDLNISPEDIIIAGDSAGGNATMSILRYLSEYGAALGIPNPSAALLWSPWINPADTTGSPLFKNDNYATDYLCGPFTVWGTAAYAGLAGNETLKQPYVSHKNRTFKTETPLFVNTGGAEVLYYDVVEWAENMKNAGNNVQLDVEKIAPHDIILLGDVIGFQTEATNSAKRAGEWLKEVRR</sequence>
<dbReference type="InterPro" id="IPR029058">
    <property type="entry name" value="AB_hydrolase_fold"/>
</dbReference>
<evidence type="ECO:0000256" key="1">
    <source>
        <dbReference type="ARBA" id="ARBA00022801"/>
    </source>
</evidence>
<dbReference type="GO" id="GO:0016787">
    <property type="term" value="F:hydrolase activity"/>
    <property type="evidence" value="ECO:0007669"/>
    <property type="project" value="UniProtKB-KW"/>
</dbReference>
<reference evidence="3" key="1">
    <citation type="submission" date="2020-01" db="EMBL/GenBank/DDBJ databases">
        <authorList>
            <consortium name="DOE Joint Genome Institute"/>
            <person name="Haridas S."/>
            <person name="Albert R."/>
            <person name="Binder M."/>
            <person name="Bloem J."/>
            <person name="Labutti K."/>
            <person name="Salamov A."/>
            <person name="Andreopoulos B."/>
            <person name="Baker S.E."/>
            <person name="Barry K."/>
            <person name="Bills G."/>
            <person name="Bluhm B.H."/>
            <person name="Cannon C."/>
            <person name="Castanera R."/>
            <person name="Culley D.E."/>
            <person name="Daum C."/>
            <person name="Ezra D."/>
            <person name="Gonzalez J.B."/>
            <person name="Henrissat B."/>
            <person name="Kuo A."/>
            <person name="Liang C."/>
            <person name="Lipzen A."/>
            <person name="Lutzoni F."/>
            <person name="Magnuson J."/>
            <person name="Mondo S."/>
            <person name="Nolan M."/>
            <person name="Ohm R."/>
            <person name="Pangilinan J."/>
            <person name="Park H.-J."/>
            <person name="Ramirez L."/>
            <person name="Alfaro M."/>
            <person name="Sun H."/>
            <person name="Tritt A."/>
            <person name="Yoshinaga Y."/>
            <person name="Zwiers L.-H."/>
            <person name="Turgeon B.G."/>
            <person name="Goodwin S.B."/>
            <person name="Spatafora J.W."/>
            <person name="Crous P.W."/>
            <person name="Grigoriev I.V."/>
        </authorList>
    </citation>
    <scope>NUCLEOTIDE SEQUENCE</scope>
    <source>
        <strain evidence="3">IPT5</strain>
    </source>
</reference>
<accession>A0A6A7AVZ5</accession>
<dbReference type="OrthoDB" id="2152029at2759"/>
<evidence type="ECO:0000259" key="2">
    <source>
        <dbReference type="Pfam" id="PF07859"/>
    </source>
</evidence>
<dbReference type="Gene3D" id="3.40.50.1820">
    <property type="entry name" value="alpha/beta hydrolase"/>
    <property type="match status" value="1"/>
</dbReference>
<proteinExistence type="predicted"/>